<accession>A0ABQ6FZD6</accession>
<keyword evidence="2" id="KW-1185">Reference proteome</keyword>
<name>A0ABQ6FZD6_9CHLR</name>
<protein>
    <submittedName>
        <fullName evidence="1">Uncharacterized protein</fullName>
    </submittedName>
</protein>
<dbReference type="Proteomes" id="UP001344906">
    <property type="component" value="Unassembled WGS sequence"/>
</dbReference>
<sequence>MKNLCHAHVAFLAEPIQMFLAAHEHIEIRHQNVLVASHRSGCAA</sequence>
<comment type="caution">
    <text evidence="1">The sequence shown here is derived from an EMBL/GenBank/DDBJ whole genome shotgun (WGS) entry which is preliminary data.</text>
</comment>
<organism evidence="1 2">
    <name type="scientific">Dictyobacter halimunensis</name>
    <dbReference type="NCBI Taxonomy" id="3026934"/>
    <lineage>
        <taxon>Bacteria</taxon>
        <taxon>Bacillati</taxon>
        <taxon>Chloroflexota</taxon>
        <taxon>Ktedonobacteria</taxon>
        <taxon>Ktedonobacterales</taxon>
        <taxon>Dictyobacteraceae</taxon>
        <taxon>Dictyobacter</taxon>
    </lineage>
</organism>
<evidence type="ECO:0000313" key="1">
    <source>
        <dbReference type="EMBL" id="GLV57875.1"/>
    </source>
</evidence>
<dbReference type="EMBL" id="BSRI01000002">
    <property type="protein sequence ID" value="GLV57875.1"/>
    <property type="molecule type" value="Genomic_DNA"/>
</dbReference>
<reference evidence="1 2" key="1">
    <citation type="submission" date="2023-02" db="EMBL/GenBank/DDBJ databases">
        <title>Dictyobacter halimunensis sp. nov., a new member of the class Ktedonobacteria from forest soil in a geothermal area.</title>
        <authorList>
            <person name="Rachmania M.K."/>
            <person name="Ningsih F."/>
            <person name="Sakai Y."/>
            <person name="Yabe S."/>
            <person name="Yokota A."/>
            <person name="Sjamsuridzal W."/>
        </authorList>
    </citation>
    <scope>NUCLEOTIDE SEQUENCE [LARGE SCALE GENOMIC DNA]</scope>
    <source>
        <strain evidence="1 2">S3.2.2.5</strain>
    </source>
</reference>
<gene>
    <name evidence="1" type="ORF">KDH_47100</name>
</gene>
<evidence type="ECO:0000313" key="2">
    <source>
        <dbReference type="Proteomes" id="UP001344906"/>
    </source>
</evidence>
<proteinExistence type="predicted"/>